<feature type="non-terminal residue" evidence="1">
    <location>
        <position position="54"/>
    </location>
</feature>
<dbReference type="InParanoid" id="A0A0D0DCM6"/>
<evidence type="ECO:0000313" key="2">
    <source>
        <dbReference type="Proteomes" id="UP000054538"/>
    </source>
</evidence>
<proteinExistence type="predicted"/>
<dbReference type="AlphaFoldDB" id="A0A0D0DCM6"/>
<feature type="non-terminal residue" evidence="1">
    <location>
        <position position="1"/>
    </location>
</feature>
<protein>
    <submittedName>
        <fullName evidence="1">Uncharacterized protein</fullName>
    </submittedName>
</protein>
<reference evidence="1 2" key="1">
    <citation type="submission" date="2014-04" db="EMBL/GenBank/DDBJ databases">
        <authorList>
            <consortium name="DOE Joint Genome Institute"/>
            <person name="Kuo A."/>
            <person name="Kohler A."/>
            <person name="Jargeat P."/>
            <person name="Nagy L.G."/>
            <person name="Floudas D."/>
            <person name="Copeland A."/>
            <person name="Barry K.W."/>
            <person name="Cichocki N."/>
            <person name="Veneault-Fourrey C."/>
            <person name="LaButti K."/>
            <person name="Lindquist E.A."/>
            <person name="Lipzen A."/>
            <person name="Lundell T."/>
            <person name="Morin E."/>
            <person name="Murat C."/>
            <person name="Sun H."/>
            <person name="Tunlid A."/>
            <person name="Henrissat B."/>
            <person name="Grigoriev I.V."/>
            <person name="Hibbett D.S."/>
            <person name="Martin F."/>
            <person name="Nordberg H.P."/>
            <person name="Cantor M.N."/>
            <person name="Hua S.X."/>
        </authorList>
    </citation>
    <scope>NUCLEOTIDE SEQUENCE [LARGE SCALE GENOMIC DNA]</scope>
    <source>
        <strain evidence="1 2">Ve08.2h10</strain>
    </source>
</reference>
<gene>
    <name evidence="1" type="ORF">PAXRUDRAFT_64639</name>
</gene>
<dbReference type="OrthoDB" id="2645778at2759"/>
<dbReference type="EMBL" id="KN825074">
    <property type="protein sequence ID" value="KIK94957.1"/>
    <property type="molecule type" value="Genomic_DNA"/>
</dbReference>
<organism evidence="1 2">
    <name type="scientific">Paxillus rubicundulus Ve08.2h10</name>
    <dbReference type="NCBI Taxonomy" id="930991"/>
    <lineage>
        <taxon>Eukaryota</taxon>
        <taxon>Fungi</taxon>
        <taxon>Dikarya</taxon>
        <taxon>Basidiomycota</taxon>
        <taxon>Agaricomycotina</taxon>
        <taxon>Agaricomycetes</taxon>
        <taxon>Agaricomycetidae</taxon>
        <taxon>Boletales</taxon>
        <taxon>Paxilineae</taxon>
        <taxon>Paxillaceae</taxon>
        <taxon>Paxillus</taxon>
    </lineage>
</organism>
<reference evidence="2" key="2">
    <citation type="submission" date="2015-01" db="EMBL/GenBank/DDBJ databases">
        <title>Evolutionary Origins and Diversification of the Mycorrhizal Mutualists.</title>
        <authorList>
            <consortium name="DOE Joint Genome Institute"/>
            <consortium name="Mycorrhizal Genomics Consortium"/>
            <person name="Kohler A."/>
            <person name="Kuo A."/>
            <person name="Nagy L.G."/>
            <person name="Floudas D."/>
            <person name="Copeland A."/>
            <person name="Barry K.W."/>
            <person name="Cichocki N."/>
            <person name="Veneault-Fourrey C."/>
            <person name="LaButti K."/>
            <person name="Lindquist E.A."/>
            <person name="Lipzen A."/>
            <person name="Lundell T."/>
            <person name="Morin E."/>
            <person name="Murat C."/>
            <person name="Riley R."/>
            <person name="Ohm R."/>
            <person name="Sun H."/>
            <person name="Tunlid A."/>
            <person name="Henrissat B."/>
            <person name="Grigoriev I.V."/>
            <person name="Hibbett D.S."/>
            <person name="Martin F."/>
        </authorList>
    </citation>
    <scope>NUCLEOTIDE SEQUENCE [LARGE SCALE GENOMIC DNA]</scope>
    <source>
        <strain evidence="2">Ve08.2h10</strain>
    </source>
</reference>
<accession>A0A0D0DCM6</accession>
<dbReference type="Proteomes" id="UP000054538">
    <property type="component" value="Unassembled WGS sequence"/>
</dbReference>
<dbReference type="HOGENOM" id="CLU_125038_2_0_1"/>
<evidence type="ECO:0000313" key="1">
    <source>
        <dbReference type="EMBL" id="KIK94957.1"/>
    </source>
</evidence>
<sequence length="54" mass="5918">ILISAVDVLLHKHIDLRLIHINGSKNCVADALSRFHNAAAEAYAPGIQINQFQP</sequence>
<name>A0A0D0DCM6_9AGAM</name>
<keyword evidence="2" id="KW-1185">Reference proteome</keyword>